<reference evidence="3 4" key="2">
    <citation type="submission" date="2019-01" db="EMBL/GenBank/DDBJ databases">
        <title>Tautonia sociabilis, a novel thermotolerant planctomycete of Isosphaeraceae family, isolated from a 4000 m deep subterranean habitat.</title>
        <authorList>
            <person name="Kovaleva O.L."/>
            <person name="Elcheninov A.G."/>
            <person name="Van Heerden E."/>
            <person name="Toshchakov S.V."/>
            <person name="Novikov A."/>
            <person name="Bonch-Osmolovskaya E.A."/>
            <person name="Kublanov I.V."/>
        </authorList>
    </citation>
    <scope>NUCLEOTIDE SEQUENCE [LARGE SCALE GENOMIC DNA]</scope>
    <source>
        <strain evidence="3 4">GM2012</strain>
    </source>
</reference>
<keyword evidence="2" id="KW-0732">Signal</keyword>
<proteinExistence type="predicted"/>
<dbReference type="Proteomes" id="UP000280296">
    <property type="component" value="Unassembled WGS sequence"/>
</dbReference>
<sequence>MFGHLTILWLALLLPPVAGGEVQVSPAVEEPSAFACLSSPVDPAARIALERPSLPAGTRQSGSSPAEPLAVTETENEEETGKSAPEGLIHPQALRFPLSGGIRFSASSMSEALGLSRRPSARLRC</sequence>
<feature type="signal peptide" evidence="2">
    <location>
        <begin position="1"/>
        <end position="20"/>
    </location>
</feature>
<feature type="chain" id="PRO_5019143170" evidence="2">
    <location>
        <begin position="21"/>
        <end position="125"/>
    </location>
</feature>
<keyword evidence="4" id="KW-1185">Reference proteome</keyword>
<organism evidence="3 4">
    <name type="scientific">Tautonia sociabilis</name>
    <dbReference type="NCBI Taxonomy" id="2080755"/>
    <lineage>
        <taxon>Bacteria</taxon>
        <taxon>Pseudomonadati</taxon>
        <taxon>Planctomycetota</taxon>
        <taxon>Planctomycetia</taxon>
        <taxon>Isosphaerales</taxon>
        <taxon>Isosphaeraceae</taxon>
        <taxon>Tautonia</taxon>
    </lineage>
</organism>
<dbReference type="EMBL" id="RYZH01000098">
    <property type="protein sequence ID" value="RUL81325.1"/>
    <property type="molecule type" value="Genomic_DNA"/>
</dbReference>
<accession>A0A432MD57</accession>
<dbReference type="AlphaFoldDB" id="A0A432MD57"/>
<evidence type="ECO:0000313" key="4">
    <source>
        <dbReference type="Proteomes" id="UP000280296"/>
    </source>
</evidence>
<name>A0A432MD57_9BACT</name>
<evidence type="ECO:0000256" key="1">
    <source>
        <dbReference type="SAM" id="MobiDB-lite"/>
    </source>
</evidence>
<comment type="caution">
    <text evidence="3">The sequence shown here is derived from an EMBL/GenBank/DDBJ whole genome shotgun (WGS) entry which is preliminary data.</text>
</comment>
<protein>
    <submittedName>
        <fullName evidence="3">Uncharacterized protein</fullName>
    </submittedName>
</protein>
<evidence type="ECO:0000313" key="3">
    <source>
        <dbReference type="EMBL" id="RUL81325.1"/>
    </source>
</evidence>
<evidence type="ECO:0000256" key="2">
    <source>
        <dbReference type="SAM" id="SignalP"/>
    </source>
</evidence>
<dbReference type="RefSeq" id="WP_126728229.1">
    <property type="nucleotide sequence ID" value="NZ_RYZH01000098.1"/>
</dbReference>
<feature type="region of interest" description="Disordered" evidence="1">
    <location>
        <begin position="50"/>
        <end position="90"/>
    </location>
</feature>
<gene>
    <name evidence="3" type="ORF">TsocGM_25230</name>
</gene>
<reference evidence="3 4" key="1">
    <citation type="submission" date="2018-12" db="EMBL/GenBank/DDBJ databases">
        <authorList>
            <person name="Toschakov S.V."/>
        </authorList>
    </citation>
    <scope>NUCLEOTIDE SEQUENCE [LARGE SCALE GENOMIC DNA]</scope>
    <source>
        <strain evidence="3 4">GM2012</strain>
    </source>
</reference>